<keyword evidence="5" id="KW-0548">Nucleotidyltransferase</keyword>
<dbReference type="EMBL" id="PRLG01000032">
    <property type="protein sequence ID" value="PYY25737.1"/>
    <property type="molecule type" value="Genomic_DNA"/>
</dbReference>
<keyword evidence="5" id="KW-0808">Transferase</keyword>
<dbReference type="EC" id="2.7.7.1" evidence="5"/>
<proteinExistence type="inferred from homology"/>
<comment type="caution">
    <text evidence="5">The sequence shown here is derived from an EMBL/GenBank/DDBJ whole genome shotgun (WGS) entry which is preliminary data.</text>
</comment>
<keyword evidence="2 3" id="KW-0378">Hydrolase</keyword>
<dbReference type="Gene3D" id="3.90.79.10">
    <property type="entry name" value="Nucleoside Triphosphate Pyrophosphohydrolase"/>
    <property type="match status" value="1"/>
</dbReference>
<gene>
    <name evidence="5" type="ORF">PIL02S_06309</name>
</gene>
<dbReference type="PANTHER" id="PTHR43046:SF14">
    <property type="entry name" value="MUTT_NUDIX FAMILY PROTEIN"/>
    <property type="match status" value="1"/>
</dbReference>
<feature type="domain" description="Nudix hydrolase" evidence="4">
    <location>
        <begin position="28"/>
        <end position="156"/>
    </location>
</feature>
<comment type="similarity">
    <text evidence="3">Belongs to the Nudix hydrolase family.</text>
</comment>
<protein>
    <submittedName>
        <fullName evidence="5">NUDIX hydrolase</fullName>
        <ecNumber evidence="5">2.7.7.1</ecNumber>
    </submittedName>
</protein>
<comment type="cofactor">
    <cofactor evidence="1">
        <name>Mg(2+)</name>
        <dbReference type="ChEBI" id="CHEBI:18420"/>
    </cofactor>
</comment>
<dbReference type="InterPro" id="IPR020084">
    <property type="entry name" value="NUDIX_hydrolase_CS"/>
</dbReference>
<organism evidence="5 6">
    <name type="scientific">Paenibacillus illinoisensis</name>
    <dbReference type="NCBI Taxonomy" id="59845"/>
    <lineage>
        <taxon>Bacteria</taxon>
        <taxon>Bacillati</taxon>
        <taxon>Bacillota</taxon>
        <taxon>Bacilli</taxon>
        <taxon>Bacillales</taxon>
        <taxon>Paenibacillaceae</taxon>
        <taxon>Paenibacillus</taxon>
    </lineage>
</organism>
<dbReference type="PANTHER" id="PTHR43046">
    <property type="entry name" value="GDP-MANNOSE MANNOSYL HYDROLASE"/>
    <property type="match status" value="1"/>
</dbReference>
<dbReference type="AlphaFoldDB" id="A0A2W0C1V1"/>
<dbReference type="RefSeq" id="WP_181429980.1">
    <property type="nucleotide sequence ID" value="NZ_PRLG01000032.1"/>
</dbReference>
<accession>A0A2W0C1V1</accession>
<evidence type="ECO:0000259" key="4">
    <source>
        <dbReference type="PROSITE" id="PS51462"/>
    </source>
</evidence>
<evidence type="ECO:0000256" key="1">
    <source>
        <dbReference type="ARBA" id="ARBA00001946"/>
    </source>
</evidence>
<dbReference type="PRINTS" id="PR00502">
    <property type="entry name" value="NUDIXFAMILY"/>
</dbReference>
<dbReference type="PROSITE" id="PS51462">
    <property type="entry name" value="NUDIX"/>
    <property type="match status" value="1"/>
</dbReference>
<dbReference type="Pfam" id="PF00293">
    <property type="entry name" value="NUDIX"/>
    <property type="match status" value="1"/>
</dbReference>
<evidence type="ECO:0000313" key="6">
    <source>
        <dbReference type="Proteomes" id="UP000247459"/>
    </source>
</evidence>
<dbReference type="InterPro" id="IPR020476">
    <property type="entry name" value="Nudix_hydrolase"/>
</dbReference>
<dbReference type="InterPro" id="IPR015797">
    <property type="entry name" value="NUDIX_hydrolase-like_dom_sf"/>
</dbReference>
<sequence>MTIMTDSKGNIFLEFNPIKDEKLITMTLDAPLTHALIVVKCQGKFLLMHNKWRNNWELPGGMIEPGENAEQCVIRELFEETNQPMDTAEFKGLMKFKLQPSFHGPERTEYGALYMGELCELHDFVENDEASSIILWDGTSEIGDIAEIDRKLIEFV</sequence>
<name>A0A2W0C1V1_9BACL</name>
<evidence type="ECO:0000256" key="2">
    <source>
        <dbReference type="ARBA" id="ARBA00022801"/>
    </source>
</evidence>
<dbReference type="InterPro" id="IPR000086">
    <property type="entry name" value="NUDIX_hydrolase_dom"/>
</dbReference>
<dbReference type="SUPFAM" id="SSF55811">
    <property type="entry name" value="Nudix"/>
    <property type="match status" value="1"/>
</dbReference>
<evidence type="ECO:0000313" key="5">
    <source>
        <dbReference type="EMBL" id="PYY25737.1"/>
    </source>
</evidence>
<reference evidence="5 6" key="1">
    <citation type="submission" date="2018-01" db="EMBL/GenBank/DDBJ databases">
        <title>Genome sequence of the PGP bacterium Paenibacillus illinoisensis E3.</title>
        <authorList>
            <person name="Rolli E."/>
            <person name="Marasco R."/>
            <person name="Bessem C."/>
            <person name="Michoud G."/>
            <person name="Gaiarsa S."/>
            <person name="Borin S."/>
            <person name="Daffonchio D."/>
        </authorList>
    </citation>
    <scope>NUCLEOTIDE SEQUENCE [LARGE SCALE GENOMIC DNA]</scope>
    <source>
        <strain evidence="5 6">E3</strain>
    </source>
</reference>
<dbReference type="GO" id="GO:0016787">
    <property type="term" value="F:hydrolase activity"/>
    <property type="evidence" value="ECO:0007669"/>
    <property type="project" value="UniProtKB-KW"/>
</dbReference>
<dbReference type="PROSITE" id="PS00893">
    <property type="entry name" value="NUDIX_BOX"/>
    <property type="match status" value="1"/>
</dbReference>
<evidence type="ECO:0000256" key="3">
    <source>
        <dbReference type="RuleBase" id="RU003476"/>
    </source>
</evidence>
<dbReference type="Proteomes" id="UP000247459">
    <property type="component" value="Unassembled WGS sequence"/>
</dbReference>
<dbReference type="GO" id="GO:0000309">
    <property type="term" value="F:nicotinamide-nucleotide adenylyltransferase activity"/>
    <property type="evidence" value="ECO:0007669"/>
    <property type="project" value="UniProtKB-EC"/>
</dbReference>